<organism evidence="2 3">
    <name type="scientific">Effrenium voratum</name>
    <dbReference type="NCBI Taxonomy" id="2562239"/>
    <lineage>
        <taxon>Eukaryota</taxon>
        <taxon>Sar</taxon>
        <taxon>Alveolata</taxon>
        <taxon>Dinophyceae</taxon>
        <taxon>Suessiales</taxon>
        <taxon>Symbiodiniaceae</taxon>
        <taxon>Effrenium</taxon>
    </lineage>
</organism>
<reference evidence="2" key="1">
    <citation type="submission" date="2023-08" db="EMBL/GenBank/DDBJ databases">
        <authorList>
            <person name="Chen Y."/>
            <person name="Shah S."/>
            <person name="Dougan E. K."/>
            <person name="Thang M."/>
            <person name="Chan C."/>
        </authorList>
    </citation>
    <scope>NUCLEOTIDE SEQUENCE</scope>
</reference>
<keyword evidence="3" id="KW-1185">Reference proteome</keyword>
<dbReference type="PANTHER" id="PTHR35609:SF1">
    <property type="entry name" value="MACRO DOMAIN-CONTAINING PROTEIN"/>
    <property type="match status" value="1"/>
</dbReference>
<accession>A0AA36IHT7</accession>
<feature type="region of interest" description="Disordered" evidence="1">
    <location>
        <begin position="1"/>
        <end position="41"/>
    </location>
</feature>
<name>A0AA36IHT7_9DINO</name>
<evidence type="ECO:0000313" key="3">
    <source>
        <dbReference type="Proteomes" id="UP001178507"/>
    </source>
</evidence>
<gene>
    <name evidence="2" type="ORF">EVOR1521_LOCUS13892</name>
</gene>
<protein>
    <submittedName>
        <fullName evidence="2">Uncharacterized protein</fullName>
    </submittedName>
</protein>
<comment type="caution">
    <text evidence="2">The sequence shown here is derived from an EMBL/GenBank/DDBJ whole genome shotgun (WGS) entry which is preliminary data.</text>
</comment>
<proteinExistence type="predicted"/>
<evidence type="ECO:0000256" key="1">
    <source>
        <dbReference type="SAM" id="MobiDB-lite"/>
    </source>
</evidence>
<sequence length="388" mass="41965">MAPKKRPAARSSKKTKSESLKFLPSRAGHWTVSPETGKQRRGAYSFDPSSGCLSCGDAPVGRLLISALGAAAASDAAKEVGAFTWRVVSGEIMEEIQNKENAGAFFVLPSQMNAAEYPDCKDDNIVVDVDDYRYDHTAGPRGQLAAHPAVGQFLLDNAKSSFEPKGLNALTRLLPALSKEAESVPEGPRQILENFELQNGYLAVPSMDLSSAQEGLVLRGAVRAALAKHLPKMRSLAVLEAPARGLRPSLTSWSTCRHRVNLVYASAVPVNAYNNATSSSQHVLLQRAVGSLLLRGAYFGALRLALAEAKRSKKKSRIFLLPLGGGVFNNPRKDIAKAMVEAMRLAGKQCRGQLEELLDVRILTWKGKPEEATNFEEELQELGETLAS</sequence>
<dbReference type="AlphaFoldDB" id="A0AA36IHT7"/>
<dbReference type="PANTHER" id="PTHR35609">
    <property type="entry name" value="MACRO DOMAIN-CONTAINING PROTEIN"/>
    <property type="match status" value="1"/>
</dbReference>
<dbReference type="Proteomes" id="UP001178507">
    <property type="component" value="Unassembled WGS sequence"/>
</dbReference>
<feature type="compositionally biased region" description="Basic residues" evidence="1">
    <location>
        <begin position="1"/>
        <end position="14"/>
    </location>
</feature>
<evidence type="ECO:0000313" key="2">
    <source>
        <dbReference type="EMBL" id="CAJ1387918.1"/>
    </source>
</evidence>
<dbReference type="EMBL" id="CAUJNA010001602">
    <property type="protein sequence ID" value="CAJ1387918.1"/>
    <property type="molecule type" value="Genomic_DNA"/>
</dbReference>